<dbReference type="OrthoDB" id="694186at2"/>
<protein>
    <submittedName>
        <fullName evidence="1">Uncharacterized protein</fullName>
    </submittedName>
</protein>
<name>A0A420VR81_9SPHI</name>
<dbReference type="RefSeq" id="WP_121126900.1">
    <property type="nucleotide sequence ID" value="NZ_RBWS01000025.1"/>
</dbReference>
<reference evidence="1 2" key="1">
    <citation type="submission" date="2018-10" db="EMBL/GenBank/DDBJ databases">
        <title>Sphingobacterium sp. M05W1-28.</title>
        <authorList>
            <person name="Cai H."/>
        </authorList>
    </citation>
    <scope>NUCLEOTIDE SEQUENCE [LARGE SCALE GENOMIC DNA]</scope>
    <source>
        <strain evidence="1 2">M05W1-28</strain>
    </source>
</reference>
<evidence type="ECO:0000313" key="1">
    <source>
        <dbReference type="EMBL" id="RKO68860.1"/>
    </source>
</evidence>
<evidence type="ECO:0000313" key="2">
    <source>
        <dbReference type="Proteomes" id="UP000282423"/>
    </source>
</evidence>
<dbReference type="AlphaFoldDB" id="A0A420VR81"/>
<sequence length="385" mass="45130">MKQTQEDIIAHAFSKVREFHAKHGRTPVRREMENINTIARRYFGSWNKFILAAGLKPNTRTKEEITAKLLALVSDFFEMNGRIPMRREFSAQSSSINNYFGSWNKFIAAAGFTPNDRRIPSIGKLKNSLVKFYLKHGRSPNISDCTRKNGLYNPLSYYRHLNVNSWADVLEYVKLKSHFRVTTMTVDEAKEKVIKLIKKHRIKYYKDYKRLKPENYPSVWYLKEKFGWNNLCYLAGTKIPVTKFSIKDYYLSLAKELGRAPTTKELEAKMGVTSGAMVWKTGQRLNRFIESFGQKPAYSTRERCRLSKKQLAELYKSKSIEHGYPEGMPRSKLMELTGYSRDVYELRFFSMNGLRLVCGFKLLQSGNKRYTEEELRNILKMPRYR</sequence>
<dbReference type="EMBL" id="RBWS01000025">
    <property type="protein sequence ID" value="RKO68860.1"/>
    <property type="molecule type" value="Genomic_DNA"/>
</dbReference>
<dbReference type="InterPro" id="IPR041025">
    <property type="entry name" value="HNH_repeat"/>
</dbReference>
<accession>A0A420VR81</accession>
<organism evidence="1 2">
    <name type="scientific">Sphingobacterium puteale</name>
    <dbReference type="NCBI Taxonomy" id="2420510"/>
    <lineage>
        <taxon>Bacteria</taxon>
        <taxon>Pseudomonadati</taxon>
        <taxon>Bacteroidota</taxon>
        <taxon>Sphingobacteriia</taxon>
        <taxon>Sphingobacteriales</taxon>
        <taxon>Sphingobacteriaceae</taxon>
        <taxon>Sphingobacterium</taxon>
    </lineage>
</organism>
<gene>
    <name evidence="1" type="ORF">D7322_24960</name>
</gene>
<keyword evidence="2" id="KW-1185">Reference proteome</keyword>
<dbReference type="Pfam" id="PF18780">
    <property type="entry name" value="HNH_repeat"/>
    <property type="match status" value="2"/>
</dbReference>
<proteinExistence type="predicted"/>
<dbReference type="Proteomes" id="UP000282423">
    <property type="component" value="Unassembled WGS sequence"/>
</dbReference>
<comment type="caution">
    <text evidence="1">The sequence shown here is derived from an EMBL/GenBank/DDBJ whole genome shotgun (WGS) entry which is preliminary data.</text>
</comment>